<dbReference type="PROSITE" id="PS50267">
    <property type="entry name" value="NA_NEUROTRAN_SYMP_3"/>
    <property type="match status" value="1"/>
</dbReference>
<evidence type="ECO:0000313" key="8">
    <source>
        <dbReference type="EMBL" id="CAB1444867.1"/>
    </source>
</evidence>
<dbReference type="AlphaFoldDB" id="A0A9N7Z0W9"/>
<gene>
    <name evidence="8" type="ORF">PLEPLA_LOCUS32585</name>
</gene>
<keyword evidence="2" id="KW-0813">Transport</keyword>
<evidence type="ECO:0000313" key="9">
    <source>
        <dbReference type="Proteomes" id="UP001153269"/>
    </source>
</evidence>
<feature type="binding site" evidence="6">
    <location>
        <position position="103"/>
    </location>
    <ligand>
        <name>Na(+)</name>
        <dbReference type="ChEBI" id="CHEBI:29101"/>
        <label>1</label>
    </ligand>
</feature>
<dbReference type="GO" id="GO:0046872">
    <property type="term" value="F:metal ion binding"/>
    <property type="evidence" value="ECO:0007669"/>
    <property type="project" value="UniProtKB-KW"/>
</dbReference>
<dbReference type="PANTHER" id="PTHR11616:SF280">
    <property type="entry name" value="TRANSPORTER"/>
    <property type="match status" value="1"/>
</dbReference>
<keyword evidence="6" id="KW-0479">Metal-binding</keyword>
<evidence type="ECO:0000256" key="3">
    <source>
        <dbReference type="ARBA" id="ARBA00022692"/>
    </source>
</evidence>
<dbReference type="InterPro" id="IPR000175">
    <property type="entry name" value="Na/ntran_symport"/>
</dbReference>
<comment type="subcellular location">
    <subcellularLocation>
        <location evidence="1">Membrane</location>
        <topology evidence="1">Multi-pass membrane protein</topology>
    </subcellularLocation>
</comment>
<keyword evidence="5 7" id="KW-0472">Membrane</keyword>
<keyword evidence="6" id="KW-0915">Sodium</keyword>
<name>A0A9N7Z0W9_PLEPL</name>
<sequence length="154" mass="16844">MCVMHTYATCQGVLTTLGSYNKYNRNCYRDCMALCCLSCVTGIFAGFIVFSVFGFLAHVQGLDMYDVATFGPSLIFKAVPLALSVLPGSTFWTVLFFLTVFLLAVDSQVCNAPYKIHNPVSSENVQCPLTRGCVINTARLEDHDVIFLLSGGSK</sequence>
<evidence type="ECO:0000256" key="7">
    <source>
        <dbReference type="SAM" id="Phobius"/>
    </source>
</evidence>
<dbReference type="GO" id="GO:0005332">
    <property type="term" value="F:gamma-aminobutyric acid:sodium:chloride symporter activity"/>
    <property type="evidence" value="ECO:0007669"/>
    <property type="project" value="TreeGrafter"/>
</dbReference>
<feature type="binding site" evidence="6">
    <location>
        <position position="106"/>
    </location>
    <ligand>
        <name>Na(+)</name>
        <dbReference type="ChEBI" id="CHEBI:29101"/>
        <label>1</label>
    </ligand>
</feature>
<feature type="transmembrane region" description="Helical" evidence="7">
    <location>
        <begin position="31"/>
        <end position="58"/>
    </location>
</feature>
<keyword evidence="3 7" id="KW-0812">Transmembrane</keyword>
<evidence type="ECO:0000256" key="2">
    <source>
        <dbReference type="ARBA" id="ARBA00022448"/>
    </source>
</evidence>
<dbReference type="InterPro" id="IPR037272">
    <property type="entry name" value="SNS_sf"/>
</dbReference>
<dbReference type="EMBL" id="CADEAL010003479">
    <property type="protein sequence ID" value="CAB1444867.1"/>
    <property type="molecule type" value="Genomic_DNA"/>
</dbReference>
<dbReference type="PRINTS" id="PR00176">
    <property type="entry name" value="NANEUSMPORT"/>
</dbReference>
<reference evidence="8" key="1">
    <citation type="submission" date="2020-03" db="EMBL/GenBank/DDBJ databases">
        <authorList>
            <person name="Weist P."/>
        </authorList>
    </citation>
    <scope>NUCLEOTIDE SEQUENCE</scope>
</reference>
<dbReference type="Proteomes" id="UP001153269">
    <property type="component" value="Unassembled WGS sequence"/>
</dbReference>
<organism evidence="8 9">
    <name type="scientific">Pleuronectes platessa</name>
    <name type="common">European plaice</name>
    <dbReference type="NCBI Taxonomy" id="8262"/>
    <lineage>
        <taxon>Eukaryota</taxon>
        <taxon>Metazoa</taxon>
        <taxon>Chordata</taxon>
        <taxon>Craniata</taxon>
        <taxon>Vertebrata</taxon>
        <taxon>Euteleostomi</taxon>
        <taxon>Actinopterygii</taxon>
        <taxon>Neopterygii</taxon>
        <taxon>Teleostei</taxon>
        <taxon>Neoteleostei</taxon>
        <taxon>Acanthomorphata</taxon>
        <taxon>Carangaria</taxon>
        <taxon>Pleuronectiformes</taxon>
        <taxon>Pleuronectoidei</taxon>
        <taxon>Pleuronectidae</taxon>
        <taxon>Pleuronectes</taxon>
    </lineage>
</organism>
<feature type="transmembrane region" description="Helical" evidence="7">
    <location>
        <begin position="78"/>
        <end position="105"/>
    </location>
</feature>
<comment type="caution">
    <text evidence="8">The sequence shown here is derived from an EMBL/GenBank/DDBJ whole genome shotgun (WGS) entry which is preliminary data.</text>
</comment>
<dbReference type="Pfam" id="PF00209">
    <property type="entry name" value="SNF"/>
    <property type="match status" value="1"/>
</dbReference>
<evidence type="ECO:0000256" key="6">
    <source>
        <dbReference type="PIRSR" id="PIRSR600175-1"/>
    </source>
</evidence>
<dbReference type="GO" id="GO:0042995">
    <property type="term" value="C:cell projection"/>
    <property type="evidence" value="ECO:0007669"/>
    <property type="project" value="TreeGrafter"/>
</dbReference>
<dbReference type="GO" id="GO:0005886">
    <property type="term" value="C:plasma membrane"/>
    <property type="evidence" value="ECO:0007669"/>
    <property type="project" value="TreeGrafter"/>
</dbReference>
<proteinExistence type="predicted"/>
<protein>
    <submittedName>
        <fullName evidence="8">Uncharacterized protein</fullName>
    </submittedName>
</protein>
<keyword evidence="4 7" id="KW-1133">Transmembrane helix</keyword>
<accession>A0A9N7Z0W9</accession>
<evidence type="ECO:0000256" key="5">
    <source>
        <dbReference type="ARBA" id="ARBA00023136"/>
    </source>
</evidence>
<dbReference type="SUPFAM" id="SSF161070">
    <property type="entry name" value="SNF-like"/>
    <property type="match status" value="1"/>
</dbReference>
<feature type="binding site" evidence="6">
    <location>
        <position position="107"/>
    </location>
    <ligand>
        <name>Na(+)</name>
        <dbReference type="ChEBI" id="CHEBI:29101"/>
        <label>1</label>
    </ligand>
</feature>
<keyword evidence="9" id="KW-1185">Reference proteome</keyword>
<evidence type="ECO:0000256" key="1">
    <source>
        <dbReference type="ARBA" id="ARBA00004141"/>
    </source>
</evidence>
<evidence type="ECO:0000256" key="4">
    <source>
        <dbReference type="ARBA" id="ARBA00022989"/>
    </source>
</evidence>
<dbReference type="PANTHER" id="PTHR11616">
    <property type="entry name" value="SODIUM/CHLORIDE DEPENDENT TRANSPORTER"/>
    <property type="match status" value="1"/>
</dbReference>